<evidence type="ECO:0000259" key="2">
    <source>
        <dbReference type="Pfam" id="PF18573"/>
    </source>
</evidence>
<dbReference type="AlphaFoldDB" id="A0A2A8PQC3"/>
<proteinExistence type="predicted"/>
<dbReference type="PANTHER" id="PTHR24023:SF1095">
    <property type="entry name" value="EGF-LIKE DOMAIN-CONTAINING PROTEIN"/>
    <property type="match status" value="1"/>
</dbReference>
<dbReference type="Pfam" id="PF01391">
    <property type="entry name" value="Collagen"/>
    <property type="match status" value="1"/>
</dbReference>
<dbReference type="EMBL" id="NTWE01000044">
    <property type="protein sequence ID" value="PEV97426.1"/>
    <property type="molecule type" value="Genomic_DNA"/>
</dbReference>
<dbReference type="NCBIfam" id="TIGR03720">
    <property type="entry name" value="exospor_lead"/>
    <property type="match status" value="1"/>
</dbReference>
<dbReference type="Gene3D" id="2.60.120.40">
    <property type="match status" value="1"/>
</dbReference>
<dbReference type="GO" id="GO:0030198">
    <property type="term" value="P:extracellular matrix organization"/>
    <property type="evidence" value="ECO:0007669"/>
    <property type="project" value="TreeGrafter"/>
</dbReference>
<dbReference type="InterPro" id="IPR050149">
    <property type="entry name" value="Collagen_superfamily"/>
</dbReference>
<dbReference type="Pfam" id="PF18573">
    <property type="entry name" value="BclA_C"/>
    <property type="match status" value="1"/>
</dbReference>
<accession>A0A2A8PQC3</accession>
<dbReference type="OrthoDB" id="2943774at2"/>
<feature type="region of interest" description="Disordered" evidence="1">
    <location>
        <begin position="23"/>
        <end position="127"/>
    </location>
</feature>
<dbReference type="InterPro" id="IPR008160">
    <property type="entry name" value="Collagen"/>
</dbReference>
<organism evidence="3 4">
    <name type="scientific">Bacillus cereus</name>
    <dbReference type="NCBI Taxonomy" id="1396"/>
    <lineage>
        <taxon>Bacteria</taxon>
        <taxon>Bacillati</taxon>
        <taxon>Bacillota</taxon>
        <taxon>Bacilli</taxon>
        <taxon>Bacillales</taxon>
        <taxon>Bacillaceae</taxon>
        <taxon>Bacillus</taxon>
        <taxon>Bacillus cereus group</taxon>
    </lineage>
</organism>
<feature type="compositionally biased region" description="Low complexity" evidence="1">
    <location>
        <begin position="54"/>
        <end position="126"/>
    </location>
</feature>
<evidence type="ECO:0000313" key="3">
    <source>
        <dbReference type="EMBL" id="PEV97426.1"/>
    </source>
</evidence>
<dbReference type="GO" id="GO:0005615">
    <property type="term" value="C:extracellular space"/>
    <property type="evidence" value="ECO:0007669"/>
    <property type="project" value="TreeGrafter"/>
</dbReference>
<reference evidence="3 4" key="1">
    <citation type="submission" date="2017-09" db="EMBL/GenBank/DDBJ databases">
        <title>Large-scale bioinformatics analysis of Bacillus genomes uncovers conserved roles of natural products in bacterial physiology.</title>
        <authorList>
            <consortium name="Agbiome Team Llc"/>
            <person name="Bleich R.M."/>
            <person name="Grubbs K.J."/>
            <person name="Santa Maria K.C."/>
            <person name="Allen S.E."/>
            <person name="Farag S."/>
            <person name="Shank E.A."/>
            <person name="Bowers A."/>
        </authorList>
    </citation>
    <scope>NUCLEOTIDE SEQUENCE [LARGE SCALE GENOMIC DNA]</scope>
    <source>
        <strain evidence="3 4">AFS010695</strain>
    </source>
</reference>
<gene>
    <name evidence="3" type="ORF">CN425_23935</name>
</gene>
<dbReference type="GO" id="GO:0031012">
    <property type="term" value="C:extracellular matrix"/>
    <property type="evidence" value="ECO:0007669"/>
    <property type="project" value="TreeGrafter"/>
</dbReference>
<dbReference type="RefSeq" id="WP_098381271.1">
    <property type="nucleotide sequence ID" value="NZ_NTWE01000044.1"/>
</dbReference>
<evidence type="ECO:0000256" key="1">
    <source>
        <dbReference type="SAM" id="MobiDB-lite"/>
    </source>
</evidence>
<dbReference type="InterPro" id="IPR008983">
    <property type="entry name" value="Tumour_necrosis_fac-like_dom"/>
</dbReference>
<dbReference type="InterPro" id="IPR041415">
    <property type="entry name" value="BclA_C"/>
</dbReference>
<name>A0A2A8PQC3_BACCE</name>
<feature type="domain" description="BclA C-terminal" evidence="2">
    <location>
        <begin position="136"/>
        <end position="262"/>
    </location>
</feature>
<comment type="caution">
    <text evidence="3">The sequence shown here is derived from an EMBL/GenBank/DDBJ whole genome shotgun (WGS) entry which is preliminary data.</text>
</comment>
<protein>
    <recommendedName>
        <fullName evidence="2">BclA C-terminal domain-containing protein</fullName>
    </recommendedName>
</protein>
<dbReference type="Proteomes" id="UP000220635">
    <property type="component" value="Unassembled WGS sequence"/>
</dbReference>
<dbReference type="GO" id="GO:0030020">
    <property type="term" value="F:extracellular matrix structural constituent conferring tensile strength"/>
    <property type="evidence" value="ECO:0007669"/>
    <property type="project" value="TreeGrafter"/>
</dbReference>
<dbReference type="PANTHER" id="PTHR24023">
    <property type="entry name" value="COLLAGEN ALPHA"/>
    <property type="match status" value="1"/>
</dbReference>
<dbReference type="InterPro" id="IPR021201">
    <property type="entry name" value="Leader_pep_exosporium"/>
</dbReference>
<evidence type="ECO:0000313" key="4">
    <source>
        <dbReference type="Proteomes" id="UP000220635"/>
    </source>
</evidence>
<sequence length="262" mass="25058">MSNNNYSDGLNPEESLSASAFDPNLIEPTLPPFTLPTGPNGPAGDTGAIGPTEDTGAIGPTGDTGATGTTGDTGATGPTGDTGATGPTGDTGATGPTGDTGATGTTGDTGATGPTGDTGATGPTGPSGLGLPAGLYAFNSATTSIAIGINEPVPFNTVGSQFGTAISQLDADTFVISETGFYKITVIAYTAAGSLLGSLAIQVNGVNVPGAGTSLISLGAPIVIQAITQITTTPSLVEAIVTGIGLSLALGTSASIIIEKIA</sequence>